<feature type="region of interest" description="Disordered" evidence="1">
    <location>
        <begin position="57"/>
        <end position="168"/>
    </location>
</feature>
<feature type="compositionally biased region" description="Low complexity" evidence="1">
    <location>
        <begin position="103"/>
        <end position="112"/>
    </location>
</feature>
<protein>
    <submittedName>
        <fullName evidence="2">Uncharacterized protein</fullName>
    </submittedName>
</protein>
<evidence type="ECO:0000313" key="3">
    <source>
        <dbReference type="Proteomes" id="UP000028682"/>
    </source>
</evidence>
<feature type="compositionally biased region" description="Basic residues" evidence="1">
    <location>
        <begin position="1"/>
        <end position="18"/>
    </location>
</feature>
<accession>A0ABX6TRM9</accession>
<feature type="compositionally biased region" description="Basic and acidic residues" evidence="1">
    <location>
        <begin position="113"/>
        <end position="124"/>
    </location>
</feature>
<feature type="compositionally biased region" description="Low complexity" evidence="1">
    <location>
        <begin position="129"/>
        <end position="140"/>
    </location>
</feature>
<feature type="compositionally biased region" description="Polar residues" evidence="1">
    <location>
        <begin position="57"/>
        <end position="78"/>
    </location>
</feature>
<proteinExistence type="predicted"/>
<evidence type="ECO:0000313" key="2">
    <source>
        <dbReference type="EMBL" id="QNR95659.1"/>
    </source>
</evidence>
<evidence type="ECO:0000256" key="1">
    <source>
        <dbReference type="SAM" id="MobiDB-lite"/>
    </source>
</evidence>
<gene>
    <name evidence="2" type="ORF">SLIV_31597</name>
</gene>
<organism evidence="2 3">
    <name type="scientific">Streptomyces lividans TK24</name>
    <dbReference type="NCBI Taxonomy" id="457428"/>
    <lineage>
        <taxon>Bacteria</taxon>
        <taxon>Bacillati</taxon>
        <taxon>Actinomycetota</taxon>
        <taxon>Actinomycetes</taxon>
        <taxon>Kitasatosporales</taxon>
        <taxon>Streptomycetaceae</taxon>
        <taxon>Streptomyces</taxon>
    </lineage>
</organism>
<name>A0ABX6TRM9_STRLI</name>
<feature type="region of interest" description="Disordered" evidence="1">
    <location>
        <begin position="1"/>
        <end position="28"/>
    </location>
</feature>
<sequence>MRNLGPKRTKRRTPFRRRNTPDSRPVEVAAAVRSTGAAHHCAAGPGAVTACGGVSNRSASTRTGEWHVTTQRARSVGNSPWGGTRSVTDDKPSPPRRGGPGGRRVLPPSGRPVAREVDRQEWRTRARRVAGTAASARGTGPAVLGVKPHTAAGQLRQPESDRSSFTGG</sequence>
<keyword evidence="3" id="KW-1185">Reference proteome</keyword>
<reference evidence="3" key="1">
    <citation type="submission" date="2014-08" db="EMBL/GenBank/DDBJ databases">
        <title>Complete genome sequence of Streptomyces lividans TK24.</title>
        <authorList>
            <consortium name="StrepSynth"/>
            <person name="Ruckert C."/>
            <person name="Fridjonson O.H."/>
            <person name="Lambert C."/>
            <person name="van Wezel G.P."/>
            <person name="Bernaerts K."/>
            <person name="Anne J."/>
            <person name="Economou A."/>
            <person name="Kalinowski J."/>
        </authorList>
    </citation>
    <scope>NUCLEOTIDE SEQUENCE [LARGE SCALE GENOMIC DNA]</scope>
    <source>
        <strain evidence="3">TK24</strain>
    </source>
</reference>
<dbReference type="EMBL" id="CP009124">
    <property type="protein sequence ID" value="QNR95659.1"/>
    <property type="molecule type" value="Genomic_DNA"/>
</dbReference>
<dbReference type="Proteomes" id="UP000028682">
    <property type="component" value="Chromosome"/>
</dbReference>